<protein>
    <recommendedName>
        <fullName evidence="4">Glycoside hydrolase family 18 protein</fullName>
    </recommendedName>
</protein>
<name>A0A8J8NKD3_HALGN</name>
<gene>
    <name evidence="2" type="ORF">FGO68_gene8310</name>
</gene>
<organism evidence="2 3">
    <name type="scientific">Halteria grandinella</name>
    <dbReference type="NCBI Taxonomy" id="5974"/>
    <lineage>
        <taxon>Eukaryota</taxon>
        <taxon>Sar</taxon>
        <taxon>Alveolata</taxon>
        <taxon>Ciliophora</taxon>
        <taxon>Intramacronucleata</taxon>
        <taxon>Spirotrichea</taxon>
        <taxon>Stichotrichia</taxon>
        <taxon>Sporadotrichida</taxon>
        <taxon>Halteriidae</taxon>
        <taxon>Halteria</taxon>
    </lineage>
</organism>
<evidence type="ECO:0000313" key="3">
    <source>
        <dbReference type="Proteomes" id="UP000785679"/>
    </source>
</evidence>
<comment type="caution">
    <text evidence="2">The sequence shown here is derived from an EMBL/GenBank/DDBJ whole genome shotgun (WGS) entry which is preliminary data.</text>
</comment>
<reference evidence="2" key="1">
    <citation type="submission" date="2019-06" db="EMBL/GenBank/DDBJ databases">
        <authorList>
            <person name="Zheng W."/>
        </authorList>
    </citation>
    <scope>NUCLEOTIDE SEQUENCE</scope>
    <source>
        <strain evidence="2">QDHG01</strain>
    </source>
</reference>
<sequence length="204" mass="22778">MKIQTALLSVLGLASISQAKFEFGLCKTGVTQPAYTSSISSTYYLQSIDNSINLVSAVIPYLNGGKGIDCTDFKVQMSASQWDRDAQDYETQLQQPYITYYNEADGVAVGYLCADTKYIDMIWKANLDIPWWATGLIGAFQMIFKTLKFRLSFAMVASKAPTIAADALNRVTSYLNDNANGFKWEKYNYKKDFRKVAQGGSCVY</sequence>
<dbReference type="Proteomes" id="UP000785679">
    <property type="component" value="Unassembled WGS sequence"/>
</dbReference>
<keyword evidence="1" id="KW-0732">Signal</keyword>
<dbReference type="AlphaFoldDB" id="A0A8J8NKD3"/>
<evidence type="ECO:0008006" key="4">
    <source>
        <dbReference type="Google" id="ProtNLM"/>
    </source>
</evidence>
<feature type="chain" id="PRO_5035314211" description="Glycoside hydrolase family 18 protein" evidence="1">
    <location>
        <begin position="20"/>
        <end position="204"/>
    </location>
</feature>
<accession>A0A8J8NKD3</accession>
<evidence type="ECO:0000313" key="2">
    <source>
        <dbReference type="EMBL" id="TNV76134.1"/>
    </source>
</evidence>
<keyword evidence="3" id="KW-1185">Reference proteome</keyword>
<proteinExistence type="predicted"/>
<feature type="signal peptide" evidence="1">
    <location>
        <begin position="1"/>
        <end position="19"/>
    </location>
</feature>
<evidence type="ECO:0000256" key="1">
    <source>
        <dbReference type="SAM" id="SignalP"/>
    </source>
</evidence>
<dbReference type="EMBL" id="RRYP01014130">
    <property type="protein sequence ID" value="TNV76134.1"/>
    <property type="molecule type" value="Genomic_DNA"/>
</dbReference>